<comment type="caution">
    <text evidence="2">The sequence shown here is derived from an EMBL/GenBank/DDBJ whole genome shotgun (WGS) entry which is preliminary data.</text>
</comment>
<organism evidence="2 3">
    <name type="scientific">Arachnia propionica</name>
    <dbReference type="NCBI Taxonomy" id="1750"/>
    <lineage>
        <taxon>Bacteria</taxon>
        <taxon>Bacillati</taxon>
        <taxon>Actinomycetota</taxon>
        <taxon>Actinomycetes</taxon>
        <taxon>Propionibacteriales</taxon>
        <taxon>Propionibacteriaceae</taxon>
        <taxon>Arachnia</taxon>
    </lineage>
</organism>
<dbReference type="Gene3D" id="3.40.190.10">
    <property type="entry name" value="Periplasmic binding protein-like II"/>
    <property type="match status" value="1"/>
</dbReference>
<evidence type="ECO:0000313" key="2">
    <source>
        <dbReference type="EMBL" id="RRD51517.1"/>
    </source>
</evidence>
<protein>
    <submittedName>
        <fullName evidence="2">Extracellular solute-binding protein</fullName>
    </submittedName>
</protein>
<proteinExistence type="predicted"/>
<dbReference type="SUPFAM" id="SSF53850">
    <property type="entry name" value="Periplasmic binding protein-like II"/>
    <property type="match status" value="1"/>
</dbReference>
<dbReference type="InterPro" id="IPR006311">
    <property type="entry name" value="TAT_signal"/>
</dbReference>
<feature type="signal peptide" evidence="1">
    <location>
        <begin position="1"/>
        <end position="23"/>
    </location>
</feature>
<dbReference type="RefSeq" id="WP_125226619.1">
    <property type="nucleotide sequence ID" value="NZ_RQYT01000001.1"/>
</dbReference>
<dbReference type="Pfam" id="PF01547">
    <property type="entry name" value="SBP_bac_1"/>
    <property type="match status" value="1"/>
</dbReference>
<reference evidence="2 3" key="1">
    <citation type="submission" date="2018-11" db="EMBL/GenBank/DDBJ databases">
        <title>Genomes From Bacteria Associated with the Canine Oral Cavity: a Test Case for Automated Genome-Based Taxonomic Assignment.</title>
        <authorList>
            <person name="Coil D.A."/>
            <person name="Jospin G."/>
            <person name="Darling A.E."/>
            <person name="Wallis C."/>
            <person name="Davis I.J."/>
            <person name="Harris S."/>
            <person name="Eisen J.A."/>
            <person name="Holcombe L.J."/>
            <person name="O'Flynn C."/>
        </authorList>
    </citation>
    <scope>NUCLEOTIDE SEQUENCE [LARGE SCALE GENOMIC DNA]</scope>
    <source>
        <strain evidence="2 3">OH2822_COT-296</strain>
    </source>
</reference>
<feature type="chain" id="PRO_5039168193" evidence="1">
    <location>
        <begin position="24"/>
        <end position="429"/>
    </location>
</feature>
<gene>
    <name evidence="2" type="ORF">EII35_01150</name>
</gene>
<evidence type="ECO:0000313" key="3">
    <source>
        <dbReference type="Proteomes" id="UP000280935"/>
    </source>
</evidence>
<sequence length="429" mass="45333">MSTSFTRRSLFGLGAGALATTLAACGSDGGSGGGGQATGTGRTVRVWFMEGSISDAAIKHLTDEFAAKSPGNTLTVEIQPWEGVMSKLQTALSSGSESPDLVETGNTQSSAFSSVGAFMPVDDLYEELGGAKLIPSFVDAGSWDGVKYALPLYAGARGIYYRKDIFEAASIAEPKTLDEFADAVIQLTKTNPQNTPDFCGLYLAAGDEHSVGSLWFAGGGDWATKDGDKWTQQVTSPQSMDSIKRIKRLFTEATIYSVASQASQQSFDKFFNEGKVAVLIGTGNITGKIDQALWDENKVAVMPIPGLNPGEVGKSFSGGSTIAIAKNAQNPDLAKEALRVIFAPKFQELIAADGWVPGNTTYGDKIPGAFGEISATVVGNSKLTPNTPQWGVAEGKNLIQDFWTEIAQSDDLEAVAQKYGKQIEDALNS</sequence>
<accession>A0A3P1X0M1</accession>
<dbReference type="EMBL" id="RQYT01000001">
    <property type="protein sequence ID" value="RRD51517.1"/>
    <property type="molecule type" value="Genomic_DNA"/>
</dbReference>
<dbReference type="PANTHER" id="PTHR43649">
    <property type="entry name" value="ARABINOSE-BINDING PROTEIN-RELATED"/>
    <property type="match status" value="1"/>
</dbReference>
<dbReference type="OrthoDB" id="2531053at2"/>
<dbReference type="PROSITE" id="PS51318">
    <property type="entry name" value="TAT"/>
    <property type="match status" value="1"/>
</dbReference>
<keyword evidence="1" id="KW-0732">Signal</keyword>
<dbReference type="PANTHER" id="PTHR43649:SF12">
    <property type="entry name" value="DIACETYLCHITOBIOSE BINDING PROTEIN DASA"/>
    <property type="match status" value="1"/>
</dbReference>
<name>A0A3P1X0M1_9ACTN</name>
<dbReference type="InterPro" id="IPR050490">
    <property type="entry name" value="Bact_solute-bd_prot1"/>
</dbReference>
<dbReference type="Proteomes" id="UP000280935">
    <property type="component" value="Unassembled WGS sequence"/>
</dbReference>
<dbReference type="AlphaFoldDB" id="A0A3P1X0M1"/>
<dbReference type="PROSITE" id="PS51257">
    <property type="entry name" value="PROKAR_LIPOPROTEIN"/>
    <property type="match status" value="1"/>
</dbReference>
<evidence type="ECO:0000256" key="1">
    <source>
        <dbReference type="SAM" id="SignalP"/>
    </source>
</evidence>
<dbReference type="InterPro" id="IPR006059">
    <property type="entry name" value="SBP"/>
</dbReference>